<dbReference type="GeneID" id="115398405"/>
<feature type="chain" id="PRO_5025659031" description="Receptor ligand binding region domain-containing protein" evidence="10">
    <location>
        <begin position="21"/>
        <end position="501"/>
    </location>
</feature>
<evidence type="ECO:0000256" key="9">
    <source>
        <dbReference type="SAM" id="Phobius"/>
    </source>
</evidence>
<dbReference type="OMA" id="GRMIHWA"/>
<evidence type="ECO:0000313" key="13">
    <source>
        <dbReference type="Proteomes" id="UP000472267"/>
    </source>
</evidence>
<dbReference type="Ensembl" id="ENSSFAT00005032174.1">
    <property type="protein sequence ID" value="ENSSFAP00005031050.1"/>
    <property type="gene ID" value="ENSSFAG00005015757.1"/>
</dbReference>
<dbReference type="PRINTS" id="PR00255">
    <property type="entry name" value="NATPEPTIDER"/>
</dbReference>
<evidence type="ECO:0000256" key="8">
    <source>
        <dbReference type="SAM" id="MobiDB-lite"/>
    </source>
</evidence>
<proteinExistence type="predicted"/>
<dbReference type="PANTHER" id="PTHR44755">
    <property type="entry name" value="NATRIURETIC PEPTIDE RECEPTOR 3-RELATED"/>
    <property type="match status" value="1"/>
</dbReference>
<accession>A0A672HQ36</accession>
<dbReference type="GO" id="GO:0007165">
    <property type="term" value="P:signal transduction"/>
    <property type="evidence" value="ECO:0007669"/>
    <property type="project" value="TreeGrafter"/>
</dbReference>
<dbReference type="Pfam" id="PF01094">
    <property type="entry name" value="ANF_receptor"/>
    <property type="match status" value="1"/>
</dbReference>
<evidence type="ECO:0000256" key="5">
    <source>
        <dbReference type="ARBA" id="ARBA00023136"/>
    </source>
</evidence>
<keyword evidence="7" id="KW-0325">Glycoprotein</keyword>
<reference evidence="12" key="1">
    <citation type="submission" date="2019-06" db="EMBL/GenBank/DDBJ databases">
        <authorList>
            <consortium name="Wellcome Sanger Institute Data Sharing"/>
        </authorList>
    </citation>
    <scope>NUCLEOTIDE SEQUENCE [LARGE SCALE GENOMIC DNA]</scope>
</reference>
<sequence>MPDLTSLCVRLALLLSPVWTQPITEDIDVLAFLPRNNSFLFSHARVAPAIRYAQRRLQAAGGRFSGFHFNLHFEDSDCVNHALFALVDRSCGQKPDLILGPVCEYEAAAVVRLASRWSIPVISAGALATGFRDKRGEYSQLTRIAPSYVKMAETFTAMFEHFSWRSALLVFEDDKQERNCYFTLEGVYHLMTDYHIKTYSFSEDDPLVMDDILQSIHDTEVVIMCMAADPIRELMLAAHRRQLTDGSYMFFNVELFNASTYGNGSWRRGDKYDSDARQAFASLNTVTLLKTLKPEFENFSIEMSKSSEQSGVHDCQDCGNVNMFMEGFHDAMLLYAIALHEAMKNGYGKKNGTEITSRMWNRTFEGIAGQVSMDDNGDRNGDFSLMAMTDVEAGTYEVVANYFGANGTFQLLPGFNVDHFTLRGRQRPHPEPVDKSCGLGVSALTGVIVGAVLGTVMLIAFYFFRKNYRITIERRSHSEDCDSGKHRQLREDSIRSNFSAA</sequence>
<dbReference type="GO" id="GO:0016941">
    <property type="term" value="F:natriuretic peptide receptor activity"/>
    <property type="evidence" value="ECO:0007669"/>
    <property type="project" value="TreeGrafter"/>
</dbReference>
<dbReference type="Proteomes" id="UP000472267">
    <property type="component" value="Chromosome 12"/>
</dbReference>
<keyword evidence="5 9" id="KW-0472">Membrane</keyword>
<evidence type="ECO:0000256" key="7">
    <source>
        <dbReference type="ARBA" id="ARBA00023180"/>
    </source>
</evidence>
<dbReference type="OrthoDB" id="10065302at2759"/>
<dbReference type="InParanoid" id="A0A672HQ36"/>
<dbReference type="CTD" id="4883"/>
<evidence type="ECO:0000256" key="6">
    <source>
        <dbReference type="ARBA" id="ARBA00023170"/>
    </source>
</evidence>
<evidence type="ECO:0000259" key="11">
    <source>
        <dbReference type="Pfam" id="PF01094"/>
    </source>
</evidence>
<dbReference type="InterPro" id="IPR028082">
    <property type="entry name" value="Peripla_BP_I"/>
</dbReference>
<keyword evidence="13" id="KW-1185">Reference proteome</keyword>
<gene>
    <name evidence="12" type="primary">npr3</name>
</gene>
<evidence type="ECO:0000256" key="10">
    <source>
        <dbReference type="SAM" id="SignalP"/>
    </source>
</evidence>
<dbReference type="Gene3D" id="3.40.50.2300">
    <property type="match status" value="2"/>
</dbReference>
<dbReference type="FunCoup" id="A0A672HQ36">
    <property type="interactions" value="601"/>
</dbReference>
<evidence type="ECO:0000256" key="4">
    <source>
        <dbReference type="ARBA" id="ARBA00022989"/>
    </source>
</evidence>
<feature type="region of interest" description="Disordered" evidence="8">
    <location>
        <begin position="477"/>
        <end position="501"/>
    </location>
</feature>
<protein>
    <recommendedName>
        <fullName evidence="11">Receptor ligand binding region domain-containing protein</fullName>
    </recommendedName>
</protein>
<name>A0A672HQ36_SALFA</name>
<feature type="transmembrane region" description="Helical" evidence="9">
    <location>
        <begin position="439"/>
        <end position="464"/>
    </location>
</feature>
<feature type="domain" description="Receptor ligand binding region" evidence="11">
    <location>
        <begin position="46"/>
        <end position="389"/>
    </location>
</feature>
<dbReference type="GO" id="GO:0017046">
    <property type="term" value="F:peptide hormone binding"/>
    <property type="evidence" value="ECO:0007669"/>
    <property type="project" value="TreeGrafter"/>
</dbReference>
<keyword evidence="6" id="KW-0675">Receptor</keyword>
<dbReference type="InterPro" id="IPR001828">
    <property type="entry name" value="ANF_lig-bd_rcpt"/>
</dbReference>
<evidence type="ECO:0000256" key="3">
    <source>
        <dbReference type="ARBA" id="ARBA00022729"/>
    </source>
</evidence>
<keyword evidence="2 9" id="KW-0812">Transmembrane</keyword>
<evidence type="ECO:0000256" key="1">
    <source>
        <dbReference type="ARBA" id="ARBA00004479"/>
    </source>
</evidence>
<evidence type="ECO:0000313" key="12">
    <source>
        <dbReference type="Ensembl" id="ENSSFAP00005031050.1"/>
    </source>
</evidence>
<organism evidence="12 13">
    <name type="scientific">Salarias fasciatus</name>
    <name type="common">Jewelled blenny</name>
    <name type="synonym">Blennius fasciatus</name>
    <dbReference type="NCBI Taxonomy" id="181472"/>
    <lineage>
        <taxon>Eukaryota</taxon>
        <taxon>Metazoa</taxon>
        <taxon>Chordata</taxon>
        <taxon>Craniata</taxon>
        <taxon>Vertebrata</taxon>
        <taxon>Euteleostomi</taxon>
        <taxon>Actinopterygii</taxon>
        <taxon>Neopterygii</taxon>
        <taxon>Teleostei</taxon>
        <taxon>Neoteleostei</taxon>
        <taxon>Acanthomorphata</taxon>
        <taxon>Ovalentaria</taxon>
        <taxon>Blenniimorphae</taxon>
        <taxon>Blenniiformes</taxon>
        <taxon>Blennioidei</taxon>
        <taxon>Blenniidae</taxon>
        <taxon>Salariinae</taxon>
        <taxon>Salarias</taxon>
    </lineage>
</organism>
<feature type="signal peptide" evidence="10">
    <location>
        <begin position="1"/>
        <end position="20"/>
    </location>
</feature>
<dbReference type="PANTHER" id="PTHR44755:SF11">
    <property type="entry name" value="ATRIAL NATRIURETIC PEPTIDE RECEPTOR 3 ISOFORM X1"/>
    <property type="match status" value="1"/>
</dbReference>
<dbReference type="SUPFAM" id="SSF53822">
    <property type="entry name" value="Periplasmic binding protein-like I"/>
    <property type="match status" value="1"/>
</dbReference>
<dbReference type="AlphaFoldDB" id="A0A672HQ36"/>
<reference evidence="12" key="3">
    <citation type="submission" date="2025-09" db="UniProtKB">
        <authorList>
            <consortium name="Ensembl"/>
        </authorList>
    </citation>
    <scope>IDENTIFICATION</scope>
</reference>
<comment type="subcellular location">
    <subcellularLocation>
        <location evidence="1">Membrane</location>
        <topology evidence="1">Single-pass type I membrane protein</topology>
    </subcellularLocation>
</comment>
<evidence type="ECO:0000256" key="2">
    <source>
        <dbReference type="ARBA" id="ARBA00022692"/>
    </source>
</evidence>
<reference evidence="12" key="2">
    <citation type="submission" date="2025-08" db="UniProtKB">
        <authorList>
            <consortium name="Ensembl"/>
        </authorList>
    </citation>
    <scope>IDENTIFICATION</scope>
</reference>
<keyword evidence="3 10" id="KW-0732">Signal</keyword>
<dbReference type="InterPro" id="IPR052612">
    <property type="entry name" value="ANP_Clearance_Receptor"/>
</dbReference>
<dbReference type="RefSeq" id="XP_029961004.1">
    <property type="nucleotide sequence ID" value="XM_030105144.1"/>
</dbReference>
<dbReference type="InterPro" id="IPR001170">
    <property type="entry name" value="ANPR/GUC"/>
</dbReference>
<dbReference type="GO" id="GO:0016020">
    <property type="term" value="C:membrane"/>
    <property type="evidence" value="ECO:0007669"/>
    <property type="project" value="UniProtKB-SubCell"/>
</dbReference>
<feature type="compositionally biased region" description="Basic and acidic residues" evidence="8">
    <location>
        <begin position="477"/>
        <end position="494"/>
    </location>
</feature>
<keyword evidence="4 9" id="KW-1133">Transmembrane helix</keyword>